<proteinExistence type="predicted"/>
<accession>A0A4U5NIL8</accession>
<sequence>MLVGNLMFTTEDKKKVQIALFDSDIKMFKYMLKDKLYKVNPSRLKSNESSPYADIQLIVNKHTVFDLLEVVPGNLDFFFSTMVQIEQNHNVNDLFKMKLYFLSNPTCVYESDNYSMNRAVVTDGRHNDNNFFYRAVLDIVTIELNTHWKMGNSVNAMVQAY</sequence>
<protein>
    <submittedName>
        <fullName evidence="1">Uncharacterized protein</fullName>
    </submittedName>
</protein>
<evidence type="ECO:0000313" key="1">
    <source>
        <dbReference type="EMBL" id="TKR82583.1"/>
    </source>
</evidence>
<dbReference type="AlphaFoldDB" id="A0A4U5NIL8"/>
<dbReference type="Proteomes" id="UP000298663">
    <property type="component" value="Unassembled WGS sequence"/>
</dbReference>
<dbReference type="EMBL" id="AZBU02000004">
    <property type="protein sequence ID" value="TKR82583.1"/>
    <property type="molecule type" value="Genomic_DNA"/>
</dbReference>
<reference evidence="1 2" key="2">
    <citation type="journal article" date="2019" name="G3 (Bethesda)">
        <title>Hybrid Assembly of the Genome of the Entomopathogenic Nematode Steinernema carpocapsae Identifies the X-Chromosome.</title>
        <authorList>
            <person name="Serra L."/>
            <person name="Macchietto M."/>
            <person name="Macias-Munoz A."/>
            <person name="McGill C.J."/>
            <person name="Rodriguez I.M."/>
            <person name="Rodriguez B."/>
            <person name="Murad R."/>
            <person name="Mortazavi A."/>
        </authorList>
    </citation>
    <scope>NUCLEOTIDE SEQUENCE [LARGE SCALE GENOMIC DNA]</scope>
    <source>
        <strain evidence="1 2">ALL</strain>
    </source>
</reference>
<organism evidence="1 2">
    <name type="scientific">Steinernema carpocapsae</name>
    <name type="common">Entomopathogenic nematode</name>
    <dbReference type="NCBI Taxonomy" id="34508"/>
    <lineage>
        <taxon>Eukaryota</taxon>
        <taxon>Metazoa</taxon>
        <taxon>Ecdysozoa</taxon>
        <taxon>Nematoda</taxon>
        <taxon>Chromadorea</taxon>
        <taxon>Rhabditida</taxon>
        <taxon>Tylenchina</taxon>
        <taxon>Panagrolaimomorpha</taxon>
        <taxon>Strongyloidoidea</taxon>
        <taxon>Steinernematidae</taxon>
        <taxon>Steinernema</taxon>
    </lineage>
</organism>
<comment type="caution">
    <text evidence="1">The sequence shown here is derived from an EMBL/GenBank/DDBJ whole genome shotgun (WGS) entry which is preliminary data.</text>
</comment>
<keyword evidence="2" id="KW-1185">Reference proteome</keyword>
<gene>
    <name evidence="1" type="ORF">L596_016280</name>
</gene>
<name>A0A4U5NIL8_STECR</name>
<reference evidence="1 2" key="1">
    <citation type="journal article" date="2015" name="Genome Biol.">
        <title>Comparative genomics of Steinernema reveals deeply conserved gene regulatory networks.</title>
        <authorList>
            <person name="Dillman A.R."/>
            <person name="Macchietto M."/>
            <person name="Porter C.F."/>
            <person name="Rogers A."/>
            <person name="Williams B."/>
            <person name="Antoshechkin I."/>
            <person name="Lee M.M."/>
            <person name="Goodwin Z."/>
            <person name="Lu X."/>
            <person name="Lewis E.E."/>
            <person name="Goodrich-Blair H."/>
            <person name="Stock S.P."/>
            <person name="Adams B.J."/>
            <person name="Sternberg P.W."/>
            <person name="Mortazavi A."/>
        </authorList>
    </citation>
    <scope>NUCLEOTIDE SEQUENCE [LARGE SCALE GENOMIC DNA]</scope>
    <source>
        <strain evidence="1 2">ALL</strain>
    </source>
</reference>
<evidence type="ECO:0000313" key="2">
    <source>
        <dbReference type="Proteomes" id="UP000298663"/>
    </source>
</evidence>